<dbReference type="AlphaFoldDB" id="A0A1D6IXS2"/>
<dbReference type="InParanoid" id="A0A1D6IXS2"/>
<dbReference type="OMA" id="LECRECV"/>
<organism evidence="1">
    <name type="scientific">Zea mays</name>
    <name type="common">Maize</name>
    <dbReference type="NCBI Taxonomy" id="4577"/>
    <lineage>
        <taxon>Eukaryota</taxon>
        <taxon>Viridiplantae</taxon>
        <taxon>Streptophyta</taxon>
        <taxon>Embryophyta</taxon>
        <taxon>Tracheophyta</taxon>
        <taxon>Spermatophyta</taxon>
        <taxon>Magnoliopsida</taxon>
        <taxon>Liliopsida</taxon>
        <taxon>Poales</taxon>
        <taxon>Poaceae</taxon>
        <taxon>PACMAD clade</taxon>
        <taxon>Panicoideae</taxon>
        <taxon>Andropogonodae</taxon>
        <taxon>Andropogoneae</taxon>
        <taxon>Tripsacinae</taxon>
        <taxon>Zea</taxon>
    </lineage>
</organism>
<dbReference type="eggNOG" id="ENOG502R6DD">
    <property type="taxonomic scope" value="Eukaryota"/>
</dbReference>
<accession>A0A1D6IXS2</accession>
<protein>
    <submittedName>
        <fullName evidence="1">Uncharacterized protein</fullName>
    </submittedName>
</protein>
<evidence type="ECO:0000313" key="1">
    <source>
        <dbReference type="EMBL" id="AQK40705.1"/>
    </source>
</evidence>
<dbReference type="PaxDb" id="4577-GRMZM2G439116_P01"/>
<proteinExistence type="predicted"/>
<dbReference type="EMBL" id="CM000786">
    <property type="protein sequence ID" value="AQK40705.1"/>
    <property type="molecule type" value="Genomic_DNA"/>
</dbReference>
<sequence>MAMELSAASAAARQQAPPGFFTFVKHGAVLPAQNSALFVPLLVLTAALAAALLLGNALSVQPLAAAVLLDADAISRIDPASAAYRELVRAFQSDLRRLLLAGDGCLLGAVVAGARRGQGQLLGPHTDRRVRVHPGAGLRAAIVALAVLAVVLLDYSLLLLFLDALLALLASLFLVYLTVVCSIAVAVFAAEPGRRGAGAVGRAWRLMRGQGAQAAVYVVATCALGAAVSPVYTLMLSCWPRSAISGVAAGVVYVLLLGAVEVFSMVAVTAYYLECRECVEEVEEIMAGHRNGVSLRSSDIKE</sequence>
<dbReference type="PANTHER" id="PTHR34483:SF4">
    <property type="entry name" value="OS08G0256000 PROTEIN"/>
    <property type="match status" value="1"/>
</dbReference>
<gene>
    <name evidence="1" type="ORF">ZEAMMB73_Zm00001d024156</name>
</gene>
<name>A0A1D6IXS2_MAIZE</name>
<reference evidence="1" key="1">
    <citation type="submission" date="2015-12" db="EMBL/GenBank/DDBJ databases">
        <title>Update maize B73 reference genome by single molecule sequencing technologies.</title>
        <authorList>
            <consortium name="Maize Genome Sequencing Project"/>
            <person name="Ware D."/>
        </authorList>
    </citation>
    <scope>NUCLEOTIDE SEQUENCE</scope>
    <source>
        <tissue evidence="1">Seedling</tissue>
    </source>
</reference>
<dbReference type="PANTHER" id="PTHR34483">
    <property type="entry name" value="OS09G0129800 PROTEIN"/>
    <property type="match status" value="1"/>
</dbReference>